<comment type="caution">
    <text evidence="1">The sequence shown here is derived from an EMBL/GenBank/DDBJ whole genome shotgun (WGS) entry which is preliminary data.</text>
</comment>
<dbReference type="Proteomes" id="UP001066276">
    <property type="component" value="Chromosome 1_2"/>
</dbReference>
<sequence length="108" mass="11238">MKVYIYYVSSGVWLRWRSEWACFSAARAQEKHRGGVPAPCGELARVPARGSSVRGPWGGTLSLGGAPLDGPGREAVAPARRMRLAAVAGSGMDRRPVVGAGRASACGG</sequence>
<evidence type="ECO:0000313" key="2">
    <source>
        <dbReference type="Proteomes" id="UP001066276"/>
    </source>
</evidence>
<gene>
    <name evidence="1" type="ORF">NDU88_003897</name>
</gene>
<dbReference type="EMBL" id="JANPWB010000002">
    <property type="protein sequence ID" value="KAJ1208512.1"/>
    <property type="molecule type" value="Genomic_DNA"/>
</dbReference>
<proteinExistence type="predicted"/>
<accession>A0AAV7W6Q2</accession>
<dbReference type="AlphaFoldDB" id="A0AAV7W6Q2"/>
<protein>
    <submittedName>
        <fullName evidence="1">Uncharacterized protein</fullName>
    </submittedName>
</protein>
<evidence type="ECO:0000313" key="1">
    <source>
        <dbReference type="EMBL" id="KAJ1208512.1"/>
    </source>
</evidence>
<keyword evidence="2" id="KW-1185">Reference proteome</keyword>
<organism evidence="1 2">
    <name type="scientific">Pleurodeles waltl</name>
    <name type="common">Iberian ribbed newt</name>
    <dbReference type="NCBI Taxonomy" id="8319"/>
    <lineage>
        <taxon>Eukaryota</taxon>
        <taxon>Metazoa</taxon>
        <taxon>Chordata</taxon>
        <taxon>Craniata</taxon>
        <taxon>Vertebrata</taxon>
        <taxon>Euteleostomi</taxon>
        <taxon>Amphibia</taxon>
        <taxon>Batrachia</taxon>
        <taxon>Caudata</taxon>
        <taxon>Salamandroidea</taxon>
        <taxon>Salamandridae</taxon>
        <taxon>Pleurodelinae</taxon>
        <taxon>Pleurodeles</taxon>
    </lineage>
</organism>
<reference evidence="1" key="1">
    <citation type="journal article" date="2022" name="bioRxiv">
        <title>Sequencing and chromosome-scale assembly of the giantPleurodeles waltlgenome.</title>
        <authorList>
            <person name="Brown T."/>
            <person name="Elewa A."/>
            <person name="Iarovenko S."/>
            <person name="Subramanian E."/>
            <person name="Araus A.J."/>
            <person name="Petzold A."/>
            <person name="Susuki M."/>
            <person name="Suzuki K.-i.T."/>
            <person name="Hayashi T."/>
            <person name="Toyoda A."/>
            <person name="Oliveira C."/>
            <person name="Osipova E."/>
            <person name="Leigh N.D."/>
            <person name="Simon A."/>
            <person name="Yun M.H."/>
        </authorList>
    </citation>
    <scope>NUCLEOTIDE SEQUENCE</scope>
    <source>
        <strain evidence="1">20211129_DDA</strain>
        <tissue evidence="1">Liver</tissue>
    </source>
</reference>
<name>A0AAV7W6Q2_PLEWA</name>